<dbReference type="GO" id="GO:0045892">
    <property type="term" value="P:negative regulation of DNA-templated transcription"/>
    <property type="evidence" value="ECO:0007669"/>
    <property type="project" value="UniProtKB-ARBA"/>
</dbReference>
<dbReference type="PANTHER" id="PTHR33677">
    <property type="entry name" value="TRANSCRIPTIONAL REPRESSOR FRMR-RELATED"/>
    <property type="match status" value="1"/>
</dbReference>
<dbReference type="Pfam" id="PF02583">
    <property type="entry name" value="Trns_repr_metal"/>
    <property type="match status" value="1"/>
</dbReference>
<proteinExistence type="predicted"/>
<evidence type="ECO:0000313" key="1">
    <source>
        <dbReference type="EMBL" id="OGG71243.1"/>
    </source>
</evidence>
<sequence length="91" mass="10189">MKHAHDSGKGKLIRRLKIIEGQVRGLQEMVEKGAYCIDVITQSSAVKQGLSNVEDVLLENHLSTCVIKQIKNGSEKKAVAEMIKVYKLKRK</sequence>
<dbReference type="AlphaFoldDB" id="A0A1F6EC35"/>
<reference evidence="1 2" key="1">
    <citation type="journal article" date="2016" name="Nat. Commun.">
        <title>Thousands of microbial genomes shed light on interconnected biogeochemical processes in an aquifer system.</title>
        <authorList>
            <person name="Anantharaman K."/>
            <person name="Brown C.T."/>
            <person name="Hug L.A."/>
            <person name="Sharon I."/>
            <person name="Castelle C.J."/>
            <person name="Probst A.J."/>
            <person name="Thomas B.C."/>
            <person name="Singh A."/>
            <person name="Wilkins M.J."/>
            <person name="Karaoz U."/>
            <person name="Brodie E.L."/>
            <person name="Williams K.H."/>
            <person name="Hubbard S.S."/>
            <person name="Banfield J.F."/>
        </authorList>
    </citation>
    <scope>NUCLEOTIDE SEQUENCE [LARGE SCALE GENOMIC DNA]</scope>
</reference>
<evidence type="ECO:0008006" key="3">
    <source>
        <dbReference type="Google" id="ProtNLM"/>
    </source>
</evidence>
<accession>A0A1F6EC35</accession>
<organism evidence="1 2">
    <name type="scientific">Candidatus Kaiserbacteria bacterium RIFCSPHIGHO2_12_FULL_53_13</name>
    <dbReference type="NCBI Taxonomy" id="1798502"/>
    <lineage>
        <taxon>Bacteria</taxon>
        <taxon>Candidatus Kaiseribacteriota</taxon>
    </lineage>
</organism>
<name>A0A1F6EC35_9BACT</name>
<dbReference type="CDD" id="cd10148">
    <property type="entry name" value="CsoR-like_DUF156"/>
    <property type="match status" value="1"/>
</dbReference>
<dbReference type="PANTHER" id="PTHR33677:SF3">
    <property type="entry name" value="COPPER-SENSING TRANSCRIPTIONAL REPRESSOR RICR"/>
    <property type="match status" value="1"/>
</dbReference>
<dbReference type="InterPro" id="IPR003735">
    <property type="entry name" value="Metal_Tscrpt_repr"/>
</dbReference>
<dbReference type="Proteomes" id="UP000176689">
    <property type="component" value="Unassembled WGS sequence"/>
</dbReference>
<dbReference type="GO" id="GO:0046872">
    <property type="term" value="F:metal ion binding"/>
    <property type="evidence" value="ECO:0007669"/>
    <property type="project" value="InterPro"/>
</dbReference>
<evidence type="ECO:0000313" key="2">
    <source>
        <dbReference type="Proteomes" id="UP000176689"/>
    </source>
</evidence>
<dbReference type="Gene3D" id="1.20.58.1000">
    <property type="entry name" value="Metal-sensitive repressor, helix protomer"/>
    <property type="match status" value="1"/>
</dbReference>
<comment type="caution">
    <text evidence="1">The sequence shown here is derived from an EMBL/GenBank/DDBJ whole genome shotgun (WGS) entry which is preliminary data.</text>
</comment>
<dbReference type="InterPro" id="IPR038390">
    <property type="entry name" value="Metal_Tscrpt_repr_sf"/>
</dbReference>
<dbReference type="EMBL" id="MFLP01000006">
    <property type="protein sequence ID" value="OGG71243.1"/>
    <property type="molecule type" value="Genomic_DNA"/>
</dbReference>
<dbReference type="GO" id="GO:0003677">
    <property type="term" value="F:DNA binding"/>
    <property type="evidence" value="ECO:0007669"/>
    <property type="project" value="InterPro"/>
</dbReference>
<protein>
    <recommendedName>
        <fullName evidence="3">Transcriptional regulator</fullName>
    </recommendedName>
</protein>
<gene>
    <name evidence="1" type="ORF">A3F27_00050</name>
</gene>